<accession>A0A411E877</accession>
<keyword evidence="3" id="KW-1185">Reference proteome</keyword>
<protein>
    <submittedName>
        <fullName evidence="2">EpsG family protein</fullName>
    </submittedName>
</protein>
<feature type="transmembrane region" description="Helical" evidence="1">
    <location>
        <begin position="283"/>
        <end position="304"/>
    </location>
</feature>
<keyword evidence="1" id="KW-1133">Transmembrane helix</keyword>
<name>A0A411E877_9FLAO</name>
<feature type="transmembrane region" description="Helical" evidence="1">
    <location>
        <begin position="176"/>
        <end position="201"/>
    </location>
</feature>
<dbReference type="AlphaFoldDB" id="A0A411E877"/>
<feature type="transmembrane region" description="Helical" evidence="1">
    <location>
        <begin position="12"/>
        <end position="34"/>
    </location>
</feature>
<gene>
    <name evidence="2" type="ORF">EQY75_04655</name>
</gene>
<keyword evidence="1" id="KW-0812">Transmembrane</keyword>
<dbReference type="KEGG" id="mur:EQY75_04655"/>
<dbReference type="OrthoDB" id="1112074at2"/>
<feature type="transmembrane region" description="Helical" evidence="1">
    <location>
        <begin position="310"/>
        <end position="327"/>
    </location>
</feature>
<feature type="transmembrane region" description="Helical" evidence="1">
    <location>
        <begin position="339"/>
        <end position="360"/>
    </location>
</feature>
<feature type="transmembrane region" description="Helical" evidence="1">
    <location>
        <begin position="46"/>
        <end position="68"/>
    </location>
</feature>
<dbReference type="EMBL" id="CP035544">
    <property type="protein sequence ID" value="QBA63889.1"/>
    <property type="molecule type" value="Genomic_DNA"/>
</dbReference>
<feature type="transmembrane region" description="Helical" evidence="1">
    <location>
        <begin position="259"/>
        <end position="276"/>
    </location>
</feature>
<feature type="transmembrane region" description="Helical" evidence="1">
    <location>
        <begin position="101"/>
        <end position="122"/>
    </location>
</feature>
<organism evidence="2 3">
    <name type="scientific">Muriicola soli</name>
    <dbReference type="NCBI Taxonomy" id="2507538"/>
    <lineage>
        <taxon>Bacteria</taxon>
        <taxon>Pseudomonadati</taxon>
        <taxon>Bacteroidota</taxon>
        <taxon>Flavobacteriia</taxon>
        <taxon>Flavobacteriales</taxon>
        <taxon>Flavobacteriaceae</taxon>
        <taxon>Muriicola</taxon>
    </lineage>
</organism>
<proteinExistence type="predicted"/>
<dbReference type="InterPro" id="IPR049458">
    <property type="entry name" value="EpsG-like"/>
</dbReference>
<dbReference type="RefSeq" id="WP_129603307.1">
    <property type="nucleotide sequence ID" value="NZ_CP035544.1"/>
</dbReference>
<evidence type="ECO:0000256" key="1">
    <source>
        <dbReference type="SAM" id="Phobius"/>
    </source>
</evidence>
<sequence length="364" mass="42784">MIDFIPLEIYYALYIYISLTIVLLTVFHSAVLRLDSPKNIIYTKSVGLTLLITIIIFMGLRPISGYYFTDMRTYARHFEHYELGGSLLTDKDIVFHSFMKLSAKILTIHQFFLLCCAIYIYPMYRISKVYFKNYWFYSFLLLIVSLSFWTYGVNGIRNGMATSFFLWAMTYRDKSLPQILFLTAAVLFHQTLLLPVGAFFIAKYFTNVKVFSVFWLSAIPLSIALGGFWESLFISVGFADPRLESYLSGSVNNSFRFDFLIYSAAAILLGWYFIFIRKFKDKTFNSLFITYLICNAFWILVIRASFSNRFAYLSWFLMAVIIIYPILKDKTLIRKRKLFLNSAVLFYFLFTYFMYAVYYAEPEL</sequence>
<evidence type="ECO:0000313" key="2">
    <source>
        <dbReference type="EMBL" id="QBA63889.1"/>
    </source>
</evidence>
<feature type="transmembrane region" description="Helical" evidence="1">
    <location>
        <begin position="134"/>
        <end position="156"/>
    </location>
</feature>
<feature type="transmembrane region" description="Helical" evidence="1">
    <location>
        <begin position="213"/>
        <end position="239"/>
    </location>
</feature>
<reference evidence="2 3" key="1">
    <citation type="submission" date="2019-01" db="EMBL/GenBank/DDBJ databases">
        <title>Muriicola soli sp. nov., isolated from soil.</title>
        <authorList>
            <person name="Kang H.J."/>
            <person name="Kim S.B."/>
        </authorList>
    </citation>
    <scope>NUCLEOTIDE SEQUENCE [LARGE SCALE GENOMIC DNA]</scope>
    <source>
        <strain evidence="2 3">MMS17-SY002</strain>
    </source>
</reference>
<dbReference type="Proteomes" id="UP000290889">
    <property type="component" value="Chromosome"/>
</dbReference>
<evidence type="ECO:0000313" key="3">
    <source>
        <dbReference type="Proteomes" id="UP000290889"/>
    </source>
</evidence>
<dbReference type="Pfam" id="PF14897">
    <property type="entry name" value="EpsG"/>
    <property type="match status" value="1"/>
</dbReference>
<keyword evidence="1" id="KW-0472">Membrane</keyword>